<feature type="transmembrane region" description="Helical" evidence="8">
    <location>
        <begin position="269"/>
        <end position="289"/>
    </location>
</feature>
<keyword evidence="10" id="KW-1185">Reference proteome</keyword>
<name>A0A5J4J278_9BACI</name>
<feature type="transmembrane region" description="Helical" evidence="8">
    <location>
        <begin position="142"/>
        <end position="164"/>
    </location>
</feature>
<dbReference type="PRINTS" id="PR00758">
    <property type="entry name" value="ARSENICPUMP"/>
</dbReference>
<evidence type="ECO:0000313" key="9">
    <source>
        <dbReference type="EMBL" id="GER69122.1"/>
    </source>
</evidence>
<reference evidence="9 10" key="1">
    <citation type="submission" date="2019-09" db="EMBL/GenBank/DDBJ databases">
        <title>Draft genome sequence of Bacillus sp. JC-7.</title>
        <authorList>
            <person name="Tanaka N."/>
            <person name="Shiwa Y."/>
            <person name="Fujita N."/>
            <person name="Tanasupawat S."/>
        </authorList>
    </citation>
    <scope>NUCLEOTIDE SEQUENCE [LARGE SCALE GENOMIC DNA]</scope>
    <source>
        <strain evidence="9 10">JC-7</strain>
    </source>
</reference>
<dbReference type="EMBL" id="BKZQ01000004">
    <property type="protein sequence ID" value="GER69122.1"/>
    <property type="molecule type" value="Genomic_DNA"/>
</dbReference>
<dbReference type="GO" id="GO:0046685">
    <property type="term" value="P:response to arsenic-containing substance"/>
    <property type="evidence" value="ECO:0007669"/>
    <property type="project" value="UniProtKB-KW"/>
</dbReference>
<dbReference type="RefSeq" id="WP_151679318.1">
    <property type="nucleotide sequence ID" value="NZ_BKZQ01000004.1"/>
</dbReference>
<feature type="transmembrane region" description="Helical" evidence="8">
    <location>
        <begin position="340"/>
        <end position="358"/>
    </location>
</feature>
<evidence type="ECO:0000256" key="4">
    <source>
        <dbReference type="ARBA" id="ARBA00022692"/>
    </source>
</evidence>
<accession>A0A5J4J278</accession>
<organism evidence="9 10">
    <name type="scientific">Weizmannia acidilactici</name>
    <dbReference type="NCBI Taxonomy" id="2607726"/>
    <lineage>
        <taxon>Bacteria</taxon>
        <taxon>Bacillati</taxon>
        <taxon>Bacillota</taxon>
        <taxon>Bacilli</taxon>
        <taxon>Bacillales</taxon>
        <taxon>Bacillaceae</taxon>
        <taxon>Heyndrickxia</taxon>
    </lineage>
</organism>
<feature type="transmembrane region" description="Helical" evidence="8">
    <location>
        <begin position="246"/>
        <end position="263"/>
    </location>
</feature>
<feature type="transmembrane region" description="Helical" evidence="8">
    <location>
        <begin position="28"/>
        <end position="48"/>
    </location>
</feature>
<dbReference type="GO" id="GO:0005886">
    <property type="term" value="C:plasma membrane"/>
    <property type="evidence" value="ECO:0007669"/>
    <property type="project" value="UniProtKB-SubCell"/>
</dbReference>
<evidence type="ECO:0000256" key="6">
    <source>
        <dbReference type="ARBA" id="ARBA00022989"/>
    </source>
</evidence>
<keyword evidence="4 8" id="KW-0812">Transmembrane</keyword>
<proteinExistence type="inferred from homology"/>
<dbReference type="InterPro" id="IPR000802">
    <property type="entry name" value="Arsenical_pump_ArsB"/>
</dbReference>
<feature type="transmembrane region" description="Helical" evidence="8">
    <location>
        <begin position="394"/>
        <end position="413"/>
    </location>
</feature>
<dbReference type="PANTHER" id="PTHR43302:SF6">
    <property type="entry name" value="ARSENICAL PUMP MEMBRANE PROTEIN-RELATED"/>
    <property type="match status" value="1"/>
</dbReference>
<evidence type="ECO:0000256" key="5">
    <source>
        <dbReference type="ARBA" id="ARBA00022849"/>
    </source>
</evidence>
<protein>
    <submittedName>
        <fullName evidence="9">Arsenical pump membrane protein</fullName>
    </submittedName>
</protein>
<evidence type="ECO:0000256" key="2">
    <source>
        <dbReference type="ARBA" id="ARBA00006433"/>
    </source>
</evidence>
<feature type="transmembrane region" description="Helical" evidence="8">
    <location>
        <begin position="101"/>
        <end position="130"/>
    </location>
</feature>
<comment type="subcellular location">
    <subcellularLocation>
        <location evidence="1">Cell membrane</location>
        <topology evidence="1">Multi-pass membrane protein</topology>
    </subcellularLocation>
</comment>
<evidence type="ECO:0000256" key="8">
    <source>
        <dbReference type="SAM" id="Phobius"/>
    </source>
</evidence>
<keyword evidence="3" id="KW-1003">Cell membrane</keyword>
<feature type="transmembrane region" description="Helical" evidence="8">
    <location>
        <begin position="425"/>
        <end position="448"/>
    </location>
</feature>
<comment type="similarity">
    <text evidence="2">Belongs to the ArsB family.</text>
</comment>
<sequence length="452" mass="50528">MDLFTALATVFTFLAAMAFILWRPNGLNEAVPALIGGLLMFAIGSVNLSDLADIAEHVSGAAITIIATMVMAIALQSFGFFHWITDKLQSYAKGSGIRLFWLINFLCFLMTLFFNNDGSILITTPILILLFKKIGLKKHEQIPYLISGAIIATASSAPIGVSNVVNLIALQMIGLDLYAQTEMMLIPCLAGLIFLALLLYAVLYKRIPKTLPDPHAKSPLHYRAHPLRDRHHEPKKMPPEQKRQRMMISVLLFVLVLRIGLFAASFWGIPIWIVAATGSAAILTWRYLVLKKSPLDVLKKTPWHIFVFAFSMYMMIYGLHHAGLTRLLATGLQPLLSENMMHSTIAMGALVTVLSNLFNNHPALMVSTLTITHMDLQPAHLQTAYMASIIGSDIGSLILPIGTLATLIWLHILKINHIKFHWREYIRITFVTILPTVLATLFLLYGWLRLFY</sequence>
<dbReference type="Proteomes" id="UP000391919">
    <property type="component" value="Unassembled WGS sequence"/>
</dbReference>
<dbReference type="AlphaFoldDB" id="A0A5J4J278"/>
<evidence type="ECO:0000256" key="7">
    <source>
        <dbReference type="ARBA" id="ARBA00023136"/>
    </source>
</evidence>
<comment type="caution">
    <text evidence="9">The sequence shown here is derived from an EMBL/GenBank/DDBJ whole genome shotgun (WGS) entry which is preliminary data.</text>
</comment>
<evidence type="ECO:0000256" key="1">
    <source>
        <dbReference type="ARBA" id="ARBA00004651"/>
    </source>
</evidence>
<evidence type="ECO:0000313" key="10">
    <source>
        <dbReference type="Proteomes" id="UP000391919"/>
    </source>
</evidence>
<dbReference type="PANTHER" id="PTHR43302">
    <property type="entry name" value="TRANSPORTER ARSB-RELATED"/>
    <property type="match status" value="1"/>
</dbReference>
<evidence type="ECO:0000256" key="3">
    <source>
        <dbReference type="ARBA" id="ARBA00022475"/>
    </source>
</evidence>
<feature type="transmembrane region" description="Helical" evidence="8">
    <location>
        <begin position="60"/>
        <end position="81"/>
    </location>
</feature>
<dbReference type="CDD" id="cd01118">
    <property type="entry name" value="ArsB_permease"/>
    <property type="match status" value="1"/>
</dbReference>
<keyword evidence="7 8" id="KW-0472">Membrane</keyword>
<keyword evidence="5" id="KW-0059">Arsenical resistance</keyword>
<dbReference type="GO" id="GO:0015105">
    <property type="term" value="F:arsenite transmembrane transporter activity"/>
    <property type="evidence" value="ECO:0007669"/>
    <property type="project" value="InterPro"/>
</dbReference>
<keyword evidence="6 8" id="KW-1133">Transmembrane helix</keyword>
<dbReference type="Pfam" id="PF02040">
    <property type="entry name" value="ArsB"/>
    <property type="match status" value="1"/>
</dbReference>
<gene>
    <name evidence="9" type="primary">ywrK</name>
    <name evidence="9" type="ORF">BpJC7_04250</name>
</gene>
<feature type="transmembrane region" description="Helical" evidence="8">
    <location>
        <begin position="184"/>
        <end position="203"/>
    </location>
</feature>
<feature type="transmembrane region" description="Helical" evidence="8">
    <location>
        <begin position="301"/>
        <end position="320"/>
    </location>
</feature>